<feature type="compositionally biased region" description="Basic and acidic residues" evidence="1">
    <location>
        <begin position="233"/>
        <end position="252"/>
    </location>
</feature>
<feature type="compositionally biased region" description="Basic and acidic residues" evidence="1">
    <location>
        <begin position="386"/>
        <end position="401"/>
    </location>
</feature>
<dbReference type="AlphaFoldDB" id="A0A2S9XBN9"/>
<protein>
    <submittedName>
        <fullName evidence="2">Uncharacterized protein</fullName>
    </submittedName>
</protein>
<feature type="compositionally biased region" description="Low complexity" evidence="1">
    <location>
        <begin position="404"/>
        <end position="415"/>
    </location>
</feature>
<sequence length="433" mass="47195">MGWDALRRGLRGPLKGGSFRLPDRQRLCHARPQAAGRSVAALPPSVGWDALRRGLRGPLKGGSFRLPDRQRLCHAQSQAAGRSVAALPPSVGWDALRRGLRGPLKGGSLRPPRPSATLPRTAAGGAGRSLRSLPRWPAWPPKAGFNVVSDSAQHFGAGSSSAKSRAQKGLEEVRVRGIAVRKAASTPTRPTWQGGTKSLLHPRWRGDAPNSDLLQASADPQRPRHSLINNSEARSEARIGLRTRAGDQDSSRSGEQIAPSASGRGHPRQRAERKKGWRRSEFGVSPYEKQLRRPPDRHGSEVPRAFCTPDGEATPRTRTTSRPARTPNVHDTASSTTSSTPTRPTWQRGTKSLLHPRWRGDAPSSDHLQASADPQRPRHSLINNFEARREARLGLRTRAGDQDSSWSGSRGCSISVRRRRRSPSTSRARSPAS</sequence>
<feature type="region of interest" description="Disordered" evidence="1">
    <location>
        <begin position="179"/>
        <end position="433"/>
    </location>
</feature>
<feature type="compositionally biased region" description="Basic residues" evidence="1">
    <location>
        <begin position="265"/>
        <end position="277"/>
    </location>
</feature>
<reference evidence="2 3" key="1">
    <citation type="submission" date="2018-03" db="EMBL/GenBank/DDBJ databases">
        <title>Draft Genome Sequences of the Obligatory Marine Myxobacteria Enhygromyxa salina SWB005.</title>
        <authorList>
            <person name="Poehlein A."/>
            <person name="Moghaddam J.A."/>
            <person name="Harms H."/>
            <person name="Alanjari M."/>
            <person name="Koenig G.M."/>
            <person name="Daniel R."/>
            <person name="Schaeberle T.F."/>
        </authorList>
    </citation>
    <scope>NUCLEOTIDE SEQUENCE [LARGE SCALE GENOMIC DNA]</scope>
    <source>
        <strain evidence="2 3">SWB005</strain>
    </source>
</reference>
<evidence type="ECO:0000313" key="2">
    <source>
        <dbReference type="EMBL" id="PRP90265.1"/>
    </source>
</evidence>
<gene>
    <name evidence="2" type="ORF">ENSA5_66090</name>
</gene>
<accession>A0A2S9XBN9</accession>
<feature type="compositionally biased region" description="Basic and acidic residues" evidence="1">
    <location>
        <begin position="289"/>
        <end position="301"/>
    </location>
</feature>
<name>A0A2S9XBN9_9BACT</name>
<feature type="compositionally biased region" description="Low complexity" evidence="1">
    <location>
        <begin position="314"/>
        <end position="345"/>
    </location>
</feature>
<proteinExistence type="predicted"/>
<organism evidence="2 3">
    <name type="scientific">Enhygromyxa salina</name>
    <dbReference type="NCBI Taxonomy" id="215803"/>
    <lineage>
        <taxon>Bacteria</taxon>
        <taxon>Pseudomonadati</taxon>
        <taxon>Myxococcota</taxon>
        <taxon>Polyangia</taxon>
        <taxon>Nannocystales</taxon>
        <taxon>Nannocystaceae</taxon>
        <taxon>Enhygromyxa</taxon>
    </lineage>
</organism>
<dbReference type="Proteomes" id="UP000237968">
    <property type="component" value="Unassembled WGS sequence"/>
</dbReference>
<feature type="compositionally biased region" description="Low complexity" evidence="1">
    <location>
        <begin position="423"/>
        <end position="433"/>
    </location>
</feature>
<evidence type="ECO:0000256" key="1">
    <source>
        <dbReference type="SAM" id="MobiDB-lite"/>
    </source>
</evidence>
<feature type="compositionally biased region" description="Polar residues" evidence="1">
    <location>
        <begin position="185"/>
        <end position="196"/>
    </location>
</feature>
<dbReference type="EMBL" id="PVNK01000288">
    <property type="protein sequence ID" value="PRP90265.1"/>
    <property type="molecule type" value="Genomic_DNA"/>
</dbReference>
<keyword evidence="3" id="KW-1185">Reference proteome</keyword>
<comment type="caution">
    <text evidence="2">The sequence shown here is derived from an EMBL/GenBank/DDBJ whole genome shotgun (WGS) entry which is preliminary data.</text>
</comment>
<feature type="region of interest" description="Disordered" evidence="1">
    <location>
        <begin position="102"/>
        <end position="135"/>
    </location>
</feature>
<evidence type="ECO:0000313" key="3">
    <source>
        <dbReference type="Proteomes" id="UP000237968"/>
    </source>
</evidence>